<name>A0A0A7LEX0_9ARCH</name>
<feature type="domain" description="NrtR DNA-binding winged helix" evidence="1">
    <location>
        <begin position="174"/>
        <end position="229"/>
    </location>
</feature>
<dbReference type="Pfam" id="PF21906">
    <property type="entry name" value="WHD_NrtR"/>
    <property type="match status" value="1"/>
</dbReference>
<dbReference type="CDD" id="cd18873">
    <property type="entry name" value="NUDIX_NadM_like"/>
    <property type="match status" value="1"/>
</dbReference>
<dbReference type="PANTHER" id="PTHR43736:SF4">
    <property type="entry name" value="SLR1690 PROTEIN"/>
    <property type="match status" value="1"/>
</dbReference>
<dbReference type="HOGENOM" id="CLU_037162_3_0_2"/>
<keyword evidence="3" id="KW-1185">Reference proteome</keyword>
<keyword evidence="2" id="KW-0378">Hydrolase</keyword>
<proteinExistence type="predicted"/>
<dbReference type="SUPFAM" id="SSF46785">
    <property type="entry name" value="Winged helix' DNA-binding domain"/>
    <property type="match status" value="1"/>
</dbReference>
<dbReference type="RefSeq" id="WP_048112762.1">
    <property type="nucleotide sequence ID" value="NZ_CP010070.1"/>
</dbReference>
<reference evidence="2 3" key="1">
    <citation type="journal article" date="2014" name="Appl. Environ. Microbiol.">
        <title>Comparative Genome Analysis of 'Candidatus Methanoplasma termitum' Indicates a New Mode of Energy Metabolism in the Seventh Order of Methanogens.</title>
        <authorList>
            <person name="Lang K."/>
            <person name="Schuldes J."/>
            <person name="Klingl A."/>
            <person name="Poehlein A."/>
            <person name="Daniel R."/>
            <person name="Brune A."/>
        </authorList>
    </citation>
    <scope>NUCLEOTIDE SEQUENCE [LARGE SCALE GENOMIC DNA]</scope>
    <source>
        <strain evidence="3">Mpt1</strain>
    </source>
</reference>
<gene>
    <name evidence="2" type="primary">nudF</name>
    <name evidence="2" type="ORF">Mpt1_c10040</name>
</gene>
<dbReference type="GeneID" id="24818665"/>
<sequence>MKPIFGHEHPFVTTDAVVFTVSTKEPGNYRKLPMTELRLLLYKRKEEPFAGKWCLPGSFLNIDELPEDNIKLKLSDKTKVAQCYLEQLYTFCDIGRDPSARVLSIAYLCLLNEEQSDNISGEEWFTIRPQGSSFAIERNGTPLSKDDLGFDHFTIIRTALERLHMKIHYTDLIFRLMPKEFTLTELQNVYETITGRKELAANFRRKINDMVEETDRYTADKGHRPAKIYIQRPKDNKGKEAQ</sequence>
<dbReference type="InterPro" id="IPR036390">
    <property type="entry name" value="WH_DNA-bd_sf"/>
</dbReference>
<dbReference type="SUPFAM" id="SSF55811">
    <property type="entry name" value="Nudix"/>
    <property type="match status" value="1"/>
</dbReference>
<dbReference type="GO" id="GO:0047631">
    <property type="term" value="F:ADP-ribose diphosphatase activity"/>
    <property type="evidence" value="ECO:0007669"/>
    <property type="project" value="UniProtKB-EC"/>
</dbReference>
<protein>
    <submittedName>
        <fullName evidence="2">NudF protein</fullName>
        <ecNumber evidence="2">3.6.1.13</ecNumber>
    </submittedName>
</protein>
<dbReference type="InterPro" id="IPR054105">
    <property type="entry name" value="WHD_NrtR"/>
</dbReference>
<dbReference type="EC" id="3.6.1.13" evidence="2"/>
<dbReference type="OrthoDB" id="40462at2157"/>
<dbReference type="PANTHER" id="PTHR43736">
    <property type="entry name" value="ADP-RIBOSE PYROPHOSPHATASE"/>
    <property type="match status" value="1"/>
</dbReference>
<dbReference type="InterPro" id="IPR015797">
    <property type="entry name" value="NUDIX_hydrolase-like_dom_sf"/>
</dbReference>
<evidence type="ECO:0000313" key="2">
    <source>
        <dbReference type="EMBL" id="AIZ56877.1"/>
    </source>
</evidence>
<dbReference type="AlphaFoldDB" id="A0A0A7LEX0"/>
<dbReference type="Gene3D" id="1.10.10.10">
    <property type="entry name" value="Winged helix-like DNA-binding domain superfamily/Winged helix DNA-binding domain"/>
    <property type="match status" value="1"/>
</dbReference>
<dbReference type="EMBL" id="CP010070">
    <property type="protein sequence ID" value="AIZ56877.1"/>
    <property type="molecule type" value="Genomic_DNA"/>
</dbReference>
<dbReference type="Gene3D" id="3.90.79.10">
    <property type="entry name" value="Nucleoside Triphosphate Pyrophosphohydrolase"/>
    <property type="match status" value="1"/>
</dbReference>
<dbReference type="InterPro" id="IPR036388">
    <property type="entry name" value="WH-like_DNA-bd_sf"/>
</dbReference>
<evidence type="ECO:0000313" key="3">
    <source>
        <dbReference type="Proteomes" id="UP000030787"/>
    </source>
</evidence>
<accession>A0A0A7LEX0</accession>
<dbReference type="STRING" id="1577791.Mpt1_c10040"/>
<dbReference type="KEGG" id="mear:Mpt1_c10040"/>
<organism evidence="2 3">
    <name type="scientific">Candidatus Methanoplasma termitum</name>
    <dbReference type="NCBI Taxonomy" id="1577791"/>
    <lineage>
        <taxon>Archaea</taxon>
        <taxon>Methanobacteriati</taxon>
        <taxon>Thermoplasmatota</taxon>
        <taxon>Thermoplasmata</taxon>
        <taxon>Methanomassiliicoccales</taxon>
        <taxon>Methanomassiliicoccaceae</taxon>
        <taxon>Candidatus Methanoplasma</taxon>
    </lineage>
</organism>
<evidence type="ECO:0000259" key="1">
    <source>
        <dbReference type="Pfam" id="PF21906"/>
    </source>
</evidence>
<dbReference type="Proteomes" id="UP000030787">
    <property type="component" value="Chromosome"/>
</dbReference>